<feature type="domain" description="Peptidase M28" evidence="2">
    <location>
        <begin position="262"/>
        <end position="472"/>
    </location>
</feature>
<reference evidence="4" key="1">
    <citation type="submission" date="2016-10" db="EMBL/GenBank/DDBJ databases">
        <authorList>
            <person name="Varghese N."/>
            <person name="Submissions S."/>
        </authorList>
    </citation>
    <scope>NUCLEOTIDE SEQUENCE [LARGE SCALE GENOMIC DNA]</scope>
    <source>
        <strain evidence="4">DSM 23920</strain>
    </source>
</reference>
<feature type="signal peptide" evidence="1">
    <location>
        <begin position="1"/>
        <end position="17"/>
    </location>
</feature>
<feature type="chain" id="PRO_5011547324" evidence="1">
    <location>
        <begin position="18"/>
        <end position="491"/>
    </location>
</feature>
<organism evidence="3 4">
    <name type="scientific">Chitinophaga terrae</name>
    <name type="common">ex Kim and Jung 2007</name>
    <dbReference type="NCBI Taxonomy" id="408074"/>
    <lineage>
        <taxon>Bacteria</taxon>
        <taxon>Pseudomonadati</taxon>
        <taxon>Bacteroidota</taxon>
        <taxon>Chitinophagia</taxon>
        <taxon>Chitinophagales</taxon>
        <taxon>Chitinophagaceae</taxon>
        <taxon>Chitinophaga</taxon>
    </lineage>
</organism>
<dbReference type="AlphaFoldDB" id="A0A1H3XVY3"/>
<name>A0A1H3XVY3_9BACT</name>
<keyword evidence="1" id="KW-0732">Signal</keyword>
<evidence type="ECO:0000259" key="2">
    <source>
        <dbReference type="Pfam" id="PF04389"/>
    </source>
</evidence>
<dbReference type="InterPro" id="IPR007484">
    <property type="entry name" value="Peptidase_M28"/>
</dbReference>
<dbReference type="GO" id="GO:0008235">
    <property type="term" value="F:metalloexopeptidase activity"/>
    <property type="evidence" value="ECO:0007669"/>
    <property type="project" value="InterPro"/>
</dbReference>
<dbReference type="GO" id="GO:0006508">
    <property type="term" value="P:proteolysis"/>
    <property type="evidence" value="ECO:0007669"/>
    <property type="project" value="InterPro"/>
</dbReference>
<dbReference type="PANTHER" id="PTHR12147">
    <property type="entry name" value="METALLOPEPTIDASE M28 FAMILY MEMBER"/>
    <property type="match status" value="1"/>
</dbReference>
<evidence type="ECO:0000313" key="3">
    <source>
        <dbReference type="EMBL" id="SEA02678.1"/>
    </source>
</evidence>
<keyword evidence="4" id="KW-1185">Reference proteome</keyword>
<sequence length="491" mass="54413">MRFLVVACCLVSQLAFGQQSALPDAEKEIASRFGNTITAEKLKKQVYKLASDEMEGRETATAGQEKAAAYIAGEFAQVGLQPGANGKWQQPYTLYNDSLTAAAITLEKDQRFVLGRDFWVDIRSGINLDTIVNEYTWLNDGTDMEYLGQSVAGKVVMINEAAARGVNSLNERVELAAAKGVTALLVISSYSSRFSNPKGLKSYTTGIYQKGPGFSQINVYYISPSVAARLKKAPADAVNPAVRKMSLRLVFKKQVTELHPSNVLGILEGTDKKDEYVFITAHYDHLGKEGHTVYYGADDDASGTSAVIEIARAFAAASKEGHGPRRSLVFMTVSGEEKGLLGSTHYTSSPVYPLASTVTDLNIDMIGRIDPAHEKDSNYIYIIGDNRLSSELRTINESANATFTNLQLDYKYNDPEDPEAFYYRSDHYMFARRGIPIIFYFNGTHADYHQPTDTPDKIDYPLLARRARLVFYTAWMVANREERLVVDGIPQ</sequence>
<dbReference type="RefSeq" id="WP_089758313.1">
    <property type="nucleotide sequence ID" value="NZ_BKAT01000010.1"/>
</dbReference>
<accession>A0A1H3XVY3</accession>
<protein>
    <submittedName>
        <fullName evidence="3">Peptidase family M28</fullName>
    </submittedName>
</protein>
<gene>
    <name evidence="3" type="ORF">SAMN05660909_00481</name>
</gene>
<dbReference type="OrthoDB" id="9764939at2"/>
<dbReference type="SUPFAM" id="SSF53187">
    <property type="entry name" value="Zn-dependent exopeptidases"/>
    <property type="match status" value="1"/>
</dbReference>
<evidence type="ECO:0000313" key="4">
    <source>
        <dbReference type="Proteomes" id="UP000199656"/>
    </source>
</evidence>
<dbReference type="Proteomes" id="UP000199656">
    <property type="component" value="Unassembled WGS sequence"/>
</dbReference>
<proteinExistence type="predicted"/>
<dbReference type="STRING" id="408074.SAMN05660909_00481"/>
<dbReference type="Gene3D" id="3.40.630.10">
    <property type="entry name" value="Zn peptidases"/>
    <property type="match status" value="2"/>
</dbReference>
<dbReference type="InterPro" id="IPR045175">
    <property type="entry name" value="M28_fam"/>
</dbReference>
<dbReference type="EMBL" id="FNRL01000002">
    <property type="protein sequence ID" value="SEA02678.1"/>
    <property type="molecule type" value="Genomic_DNA"/>
</dbReference>
<dbReference type="Pfam" id="PF04389">
    <property type="entry name" value="Peptidase_M28"/>
    <property type="match status" value="1"/>
</dbReference>
<dbReference type="Gene3D" id="3.50.30.30">
    <property type="match status" value="1"/>
</dbReference>
<dbReference type="PANTHER" id="PTHR12147:SF26">
    <property type="entry name" value="PEPTIDASE M28 DOMAIN-CONTAINING PROTEIN"/>
    <property type="match status" value="1"/>
</dbReference>
<evidence type="ECO:0000256" key="1">
    <source>
        <dbReference type="SAM" id="SignalP"/>
    </source>
</evidence>